<dbReference type="InterPro" id="IPR041991">
    <property type="entry name" value="Ribosomal_eL27_KOW"/>
</dbReference>
<name>A6IAP8_RAT</name>
<reference evidence="4" key="1">
    <citation type="submission" date="2005-09" db="EMBL/GenBank/DDBJ databases">
        <authorList>
            <person name="Mural R.J."/>
            <person name="Li P.W."/>
            <person name="Adams M.D."/>
            <person name="Amanatides P.G."/>
            <person name="Baden-Tillson H."/>
            <person name="Barnstead M."/>
            <person name="Chin S.H."/>
            <person name="Dew I."/>
            <person name="Evans C.A."/>
            <person name="Ferriera S."/>
            <person name="Flanigan M."/>
            <person name="Fosler C."/>
            <person name="Glodek A."/>
            <person name="Gu Z."/>
            <person name="Holt R.A."/>
            <person name="Jennings D."/>
            <person name="Kraft C.L."/>
            <person name="Lu F."/>
            <person name="Nguyen T."/>
            <person name="Nusskern D.R."/>
            <person name="Pfannkoch C.M."/>
            <person name="Sitter C."/>
            <person name="Sutton G.G."/>
            <person name="Venter J.C."/>
            <person name="Wang Z."/>
            <person name="Woodage T."/>
            <person name="Zheng X.H."/>
            <person name="Zhong F."/>
        </authorList>
    </citation>
    <scope>NUCLEOTIDE SEQUENCE [LARGE SCALE GENOMIC DNA]</scope>
    <source>
        <strain>BN</strain>
        <strain evidence="4">Sprague-Dawley</strain>
    </source>
</reference>
<dbReference type="PANTHER" id="PTHR10497">
    <property type="entry name" value="60S RIBOSOMAL PROTEIN L27"/>
    <property type="match status" value="1"/>
</dbReference>
<dbReference type="EMBL" id="CH473957">
    <property type="protein sequence ID" value="EDL91166.1"/>
    <property type="molecule type" value="Genomic_DNA"/>
</dbReference>
<evidence type="ECO:0000256" key="1">
    <source>
        <dbReference type="ARBA" id="ARBA00022980"/>
    </source>
</evidence>
<organism evidence="3 4">
    <name type="scientific">Rattus norvegicus</name>
    <name type="common">Rat</name>
    <dbReference type="NCBI Taxonomy" id="10116"/>
    <lineage>
        <taxon>Eukaryota</taxon>
        <taxon>Metazoa</taxon>
        <taxon>Chordata</taxon>
        <taxon>Craniata</taxon>
        <taxon>Vertebrata</taxon>
        <taxon>Euteleostomi</taxon>
        <taxon>Mammalia</taxon>
        <taxon>Eutheria</taxon>
        <taxon>Euarchontoglires</taxon>
        <taxon>Glires</taxon>
        <taxon>Rodentia</taxon>
        <taxon>Myomorpha</taxon>
        <taxon>Muroidea</taxon>
        <taxon>Muridae</taxon>
        <taxon>Murinae</taxon>
        <taxon>Rattus</taxon>
    </lineage>
</organism>
<dbReference type="GO" id="GO:1990904">
    <property type="term" value="C:ribonucleoprotein complex"/>
    <property type="evidence" value="ECO:0007669"/>
    <property type="project" value="UniProtKB-KW"/>
</dbReference>
<dbReference type="GO" id="GO:0005840">
    <property type="term" value="C:ribosome"/>
    <property type="evidence" value="ECO:0007669"/>
    <property type="project" value="UniProtKB-KW"/>
</dbReference>
<dbReference type="CDD" id="cd06090">
    <property type="entry name" value="KOW_RPL27"/>
    <property type="match status" value="1"/>
</dbReference>
<dbReference type="InterPro" id="IPR001141">
    <property type="entry name" value="Ribosomal_eL27"/>
</dbReference>
<dbReference type="GO" id="GO:0006412">
    <property type="term" value="P:translation"/>
    <property type="evidence" value="ECO:0007669"/>
    <property type="project" value="InterPro"/>
</dbReference>
<evidence type="ECO:0000256" key="2">
    <source>
        <dbReference type="ARBA" id="ARBA00023274"/>
    </source>
</evidence>
<dbReference type="GO" id="GO:0003735">
    <property type="term" value="F:structural constituent of ribosome"/>
    <property type="evidence" value="ECO:0007669"/>
    <property type="project" value="InterPro"/>
</dbReference>
<gene>
    <name evidence="3" type="ORF">rCG_56223</name>
</gene>
<keyword evidence="2" id="KW-0687">Ribonucleoprotein</keyword>
<dbReference type="Pfam" id="PF01777">
    <property type="entry name" value="Ribosomal_L27e"/>
    <property type="match status" value="1"/>
</dbReference>
<keyword evidence="1" id="KW-0689">Ribosomal protein</keyword>
<protein>
    <submittedName>
        <fullName evidence="3">RCG56223</fullName>
    </submittedName>
</protein>
<sequence length="88" mass="10103">MLHKPSGHKAVVVKNIDGTSDHSHSRVLVVRTDRYSRKVTAAMGKKKIAKRSKMESFVKDYNYSHLMPTRYSVDIPVDKTRMCSETQH</sequence>
<dbReference type="InterPro" id="IPR038655">
    <property type="entry name" value="Ribosomal_eL27_sf"/>
</dbReference>
<dbReference type="Proteomes" id="UP000234681">
    <property type="component" value="Chromosome 4"/>
</dbReference>
<dbReference type="Gene3D" id="2.30.30.770">
    <property type="match status" value="1"/>
</dbReference>
<proteinExistence type="predicted"/>
<evidence type="ECO:0000313" key="3">
    <source>
        <dbReference type="EMBL" id="EDL91166.1"/>
    </source>
</evidence>
<dbReference type="AlphaFoldDB" id="A6IAP8"/>
<accession>A6IAP8</accession>
<evidence type="ECO:0000313" key="4">
    <source>
        <dbReference type="Proteomes" id="UP000234681"/>
    </source>
</evidence>